<dbReference type="FunFam" id="2.60.260.20:FF:000015">
    <property type="entry name" value="Heat shock protein 40"/>
    <property type="match status" value="1"/>
</dbReference>
<dbReference type="Pfam" id="PF00226">
    <property type="entry name" value="DnaJ"/>
    <property type="match status" value="1"/>
</dbReference>
<dbReference type="GO" id="GO:0006457">
    <property type="term" value="P:protein folding"/>
    <property type="evidence" value="ECO:0007669"/>
    <property type="project" value="InterPro"/>
</dbReference>
<dbReference type="InterPro" id="IPR051339">
    <property type="entry name" value="DnaJ_subfamily_B"/>
</dbReference>
<reference evidence="4" key="1">
    <citation type="journal article" date="2019" name="Plant J.">
        <title>Chlorella vulgaris genome assembly and annotation reveals the molecular basis for metabolic acclimation to high light conditions.</title>
        <authorList>
            <person name="Cecchin M."/>
            <person name="Marcolungo L."/>
            <person name="Rossato M."/>
            <person name="Girolomoni L."/>
            <person name="Cosentino E."/>
            <person name="Cuine S."/>
            <person name="Li-Beisson Y."/>
            <person name="Delledonne M."/>
            <person name="Ballottari M."/>
        </authorList>
    </citation>
    <scope>NUCLEOTIDE SEQUENCE</scope>
    <source>
        <strain evidence="4">211/11P</strain>
    </source>
</reference>
<dbReference type="GO" id="GO:0005829">
    <property type="term" value="C:cytosol"/>
    <property type="evidence" value="ECO:0007669"/>
    <property type="project" value="TreeGrafter"/>
</dbReference>
<protein>
    <recommendedName>
        <fullName evidence="3">J domain-containing protein</fullName>
    </recommendedName>
</protein>
<dbReference type="Gene3D" id="1.10.287.110">
    <property type="entry name" value="DnaJ domain"/>
    <property type="match status" value="1"/>
</dbReference>
<sequence>MGRDYYQVLGVQKDATDDDLKKAYRKLAIKFHPDKNPGDKQAAATEKFKEVAEAYDVLTDPQKRQIYDAYGEEGLKGGAPPPGTPGAGGFSGGGGGMPGGYHGMDDEAARKIFESLFGGGLGGMFGGMGGMGGMGGGGGGAGGPRVRIFQSGPGAGGGGGPPNQRFRGSSFTGGMPDDDEEMGGMGGGFGGFGGIPGMAGMGGMGGMPGGGGGSFRRRQPVEPQKVEVPLSLTLEELYSGCTKRRKVTRNIVDGASGKTLAVEETLEIPVKAGWKDGTRVTFTGKGDEVPGQPAQDIVFVVRQKPHGVYTREGDDLVATVMLPLSKALGGGPIDIKALDNRVLRVPLKEVVRPGYERVVVGEGMPSSKTGAKGNLRLRFNIQFPRKLLSEAERQQLEALLRDKM</sequence>
<dbReference type="Proteomes" id="UP001055712">
    <property type="component" value="Unassembled WGS sequence"/>
</dbReference>
<dbReference type="InterPro" id="IPR008971">
    <property type="entry name" value="HSP40/DnaJ_pept-bd"/>
</dbReference>
<dbReference type="InterPro" id="IPR001623">
    <property type="entry name" value="DnaJ_domain"/>
</dbReference>
<dbReference type="PANTHER" id="PTHR24078:SF562">
    <property type="entry name" value="DNAJ DOMAIN CONTAINING PROTEIN"/>
    <property type="match status" value="1"/>
</dbReference>
<dbReference type="SUPFAM" id="SSF49493">
    <property type="entry name" value="HSP40/DnaJ peptide-binding domain"/>
    <property type="match status" value="2"/>
</dbReference>
<gene>
    <name evidence="4" type="ORF">D9Q98_005338</name>
</gene>
<feature type="region of interest" description="Disordered" evidence="2">
    <location>
        <begin position="74"/>
        <end position="102"/>
    </location>
</feature>
<evidence type="ECO:0000259" key="3">
    <source>
        <dbReference type="PROSITE" id="PS50076"/>
    </source>
</evidence>
<dbReference type="SMART" id="SM00271">
    <property type="entry name" value="DnaJ"/>
    <property type="match status" value="1"/>
</dbReference>
<dbReference type="PANTHER" id="PTHR24078">
    <property type="entry name" value="DNAJ HOMOLOG SUBFAMILY C MEMBER"/>
    <property type="match status" value="1"/>
</dbReference>
<dbReference type="Gene3D" id="2.60.260.20">
    <property type="entry name" value="Urease metallochaperone UreE, N-terminal domain"/>
    <property type="match status" value="2"/>
</dbReference>
<reference evidence="4" key="2">
    <citation type="submission" date="2020-11" db="EMBL/GenBank/DDBJ databases">
        <authorList>
            <person name="Cecchin M."/>
            <person name="Marcolungo L."/>
            <person name="Rossato M."/>
            <person name="Girolomoni L."/>
            <person name="Cosentino E."/>
            <person name="Cuine S."/>
            <person name="Li-Beisson Y."/>
            <person name="Delledonne M."/>
            <person name="Ballottari M."/>
        </authorList>
    </citation>
    <scope>NUCLEOTIDE SEQUENCE</scope>
    <source>
        <strain evidence="4">211/11P</strain>
        <tissue evidence="4">Whole cell</tissue>
    </source>
</reference>
<name>A0A9D4TLW4_CHLVU</name>
<keyword evidence="5" id="KW-1185">Reference proteome</keyword>
<keyword evidence="1" id="KW-0143">Chaperone</keyword>
<dbReference type="PRINTS" id="PR00625">
    <property type="entry name" value="JDOMAIN"/>
</dbReference>
<dbReference type="CDD" id="cd06257">
    <property type="entry name" value="DnaJ"/>
    <property type="match status" value="1"/>
</dbReference>
<dbReference type="FunFam" id="2.60.260.20:FF:000006">
    <property type="entry name" value="DnaJ subfamily B member 13"/>
    <property type="match status" value="1"/>
</dbReference>
<dbReference type="InterPro" id="IPR018253">
    <property type="entry name" value="DnaJ_domain_CS"/>
</dbReference>
<evidence type="ECO:0000313" key="4">
    <source>
        <dbReference type="EMBL" id="KAI3429239.1"/>
    </source>
</evidence>
<dbReference type="EMBL" id="SIDB01000008">
    <property type="protein sequence ID" value="KAI3429239.1"/>
    <property type="molecule type" value="Genomic_DNA"/>
</dbReference>
<dbReference type="GO" id="GO:0051087">
    <property type="term" value="F:protein-folding chaperone binding"/>
    <property type="evidence" value="ECO:0007669"/>
    <property type="project" value="TreeGrafter"/>
</dbReference>
<dbReference type="InterPro" id="IPR002939">
    <property type="entry name" value="DnaJ_C"/>
</dbReference>
<dbReference type="CDD" id="cd10747">
    <property type="entry name" value="DnaJ_C"/>
    <property type="match status" value="1"/>
</dbReference>
<accession>A0A9D4TLW4</accession>
<evidence type="ECO:0000256" key="2">
    <source>
        <dbReference type="SAM" id="MobiDB-lite"/>
    </source>
</evidence>
<dbReference type="SUPFAM" id="SSF46565">
    <property type="entry name" value="Chaperone J-domain"/>
    <property type="match status" value="1"/>
</dbReference>
<evidence type="ECO:0000256" key="1">
    <source>
        <dbReference type="ARBA" id="ARBA00023186"/>
    </source>
</evidence>
<comment type="caution">
    <text evidence="4">The sequence shown here is derived from an EMBL/GenBank/DDBJ whole genome shotgun (WGS) entry which is preliminary data.</text>
</comment>
<evidence type="ECO:0000313" key="5">
    <source>
        <dbReference type="Proteomes" id="UP001055712"/>
    </source>
</evidence>
<dbReference type="InterPro" id="IPR036869">
    <property type="entry name" value="J_dom_sf"/>
</dbReference>
<dbReference type="GO" id="GO:0051082">
    <property type="term" value="F:unfolded protein binding"/>
    <property type="evidence" value="ECO:0007669"/>
    <property type="project" value="InterPro"/>
</dbReference>
<dbReference type="Pfam" id="PF01556">
    <property type="entry name" value="DnaJ_C"/>
    <property type="match status" value="1"/>
</dbReference>
<dbReference type="AlphaFoldDB" id="A0A9D4TLW4"/>
<proteinExistence type="predicted"/>
<feature type="domain" description="J" evidence="3">
    <location>
        <begin position="4"/>
        <end position="71"/>
    </location>
</feature>
<organism evidence="4 5">
    <name type="scientific">Chlorella vulgaris</name>
    <name type="common">Green alga</name>
    <dbReference type="NCBI Taxonomy" id="3077"/>
    <lineage>
        <taxon>Eukaryota</taxon>
        <taxon>Viridiplantae</taxon>
        <taxon>Chlorophyta</taxon>
        <taxon>core chlorophytes</taxon>
        <taxon>Trebouxiophyceae</taxon>
        <taxon>Chlorellales</taxon>
        <taxon>Chlorellaceae</taxon>
        <taxon>Chlorella clade</taxon>
        <taxon>Chlorella</taxon>
    </lineage>
</organism>
<dbReference type="OrthoDB" id="550424at2759"/>
<dbReference type="PROSITE" id="PS50076">
    <property type="entry name" value="DNAJ_2"/>
    <property type="match status" value="1"/>
</dbReference>
<dbReference type="PROSITE" id="PS00636">
    <property type="entry name" value="DNAJ_1"/>
    <property type="match status" value="1"/>
</dbReference>
<feature type="compositionally biased region" description="Gly residues" evidence="2">
    <location>
        <begin position="85"/>
        <end position="102"/>
    </location>
</feature>
<feature type="region of interest" description="Disordered" evidence="2">
    <location>
        <begin position="150"/>
        <end position="182"/>
    </location>
</feature>